<dbReference type="InterPro" id="IPR013397">
    <property type="entry name" value="CRISPR-assoc_prot_Csy1"/>
</dbReference>
<dbReference type="STRING" id="1111728.GCA_000427805_00920"/>
<sequence>MKLLVFNSLFITVFILTNNSMKEVTMPIRQAVHAFINERLQAKLEKAKSQQEIDDLKLKYQPYTWIEDAARRAAQIQFATHTVKGIHPDSKGININAQFTEIPDGLVNSSTLKKHALDVVGNAAALDIYKLLSVVIDEKTTVLDLVLQEDERLLPALANDQQQAKQHLAAFKGISVSSTENAKTYELMKQLLWPVNSDAQQQDNYLNIVPLYPTSFVHQVYHNLQQIRFSDEVKLAKEARKNEKSHPSGYVILPDVAYTKLGGTKPQNISQLNSERGGRNYLLPSLPQVFKSSGTKAPVRNDSVFSGEFNYFARKDIERFCREVIDESRNNRSVREKRELIIQDILATLMTYGQNVRRLDAGWSEGSNLKAAHAFWLDPKRAETDAEWAELREQTDWKTELAHDFGLWVNQKLNDAYNNNQQIHLADTEQKAWKHDMADLIKQTIREGWGVFE</sequence>
<dbReference type="NCBIfam" id="TIGR02564">
    <property type="entry name" value="cas_Csy1"/>
    <property type="match status" value="1"/>
</dbReference>
<evidence type="ECO:0000313" key="1">
    <source>
        <dbReference type="EMBL" id="PHI30297.1"/>
    </source>
</evidence>
<dbReference type="Proteomes" id="UP000224974">
    <property type="component" value="Unassembled WGS sequence"/>
</dbReference>
<dbReference type="AlphaFoldDB" id="A0A2C6DM51"/>
<protein>
    <submittedName>
        <fullName evidence="1">Type I-F CRISPR-associated protein Csy1</fullName>
    </submittedName>
</protein>
<gene>
    <name evidence="1" type="primary">csy1</name>
    <name evidence="1" type="ORF">CRN84_13620</name>
</gene>
<reference evidence="2" key="1">
    <citation type="submission" date="2017-09" db="EMBL/GenBank/DDBJ databases">
        <title>FDA dAtabase for Regulatory Grade micrObial Sequences (FDA-ARGOS): Supporting development and validation of Infectious Disease Dx tests.</title>
        <authorList>
            <person name="Minogue T."/>
            <person name="Wolcott M."/>
            <person name="Wasieloski L."/>
            <person name="Aguilar W."/>
            <person name="Moore D."/>
            <person name="Tallon L."/>
            <person name="Sadzewicz L."/>
            <person name="Ott S."/>
            <person name="Zhao X."/>
            <person name="Nagaraj S."/>
            <person name="Vavikolanu K."/>
            <person name="Aluvathingal J."/>
            <person name="Nadendla S."/>
            <person name="Sichtig H."/>
        </authorList>
    </citation>
    <scope>NUCLEOTIDE SEQUENCE [LARGE SCALE GENOMIC DNA]</scope>
    <source>
        <strain evidence="2">FDAARGOS_387</strain>
    </source>
</reference>
<dbReference type="Pfam" id="PF09611">
    <property type="entry name" value="Cas_Csy1"/>
    <property type="match status" value="1"/>
</dbReference>
<comment type="caution">
    <text evidence="1">The sequence shown here is derived from an EMBL/GenBank/DDBJ whole genome shotgun (WGS) entry which is preliminary data.</text>
</comment>
<accession>A0A2C6DM51</accession>
<name>A0A2C6DM51_9GAMM</name>
<organism evidence="1 2">
    <name type="scientific">Budvicia aquatica</name>
    <dbReference type="NCBI Taxonomy" id="82979"/>
    <lineage>
        <taxon>Bacteria</taxon>
        <taxon>Pseudomonadati</taxon>
        <taxon>Pseudomonadota</taxon>
        <taxon>Gammaproteobacteria</taxon>
        <taxon>Enterobacterales</taxon>
        <taxon>Budviciaceae</taxon>
        <taxon>Budvicia</taxon>
    </lineage>
</organism>
<proteinExistence type="predicted"/>
<keyword evidence="2" id="KW-1185">Reference proteome</keyword>
<evidence type="ECO:0000313" key="2">
    <source>
        <dbReference type="Proteomes" id="UP000224974"/>
    </source>
</evidence>
<dbReference type="EMBL" id="PDDX01000001">
    <property type="protein sequence ID" value="PHI30297.1"/>
    <property type="molecule type" value="Genomic_DNA"/>
</dbReference>